<dbReference type="PANTHER" id="PTHR15924">
    <property type="entry name" value="CLE"/>
    <property type="match status" value="1"/>
</dbReference>
<dbReference type="AlphaFoldDB" id="A0A9P1IE29"/>
<name>A0A9P1IE29_9PELO</name>
<dbReference type="Pfam" id="PF10036">
    <property type="entry name" value="RLL"/>
    <property type="match status" value="1"/>
</dbReference>
<gene>
    <name evidence="1" type="ORF">CAMP_LOCUS6053</name>
</gene>
<organism evidence="1 2">
    <name type="scientific">Caenorhabditis angaria</name>
    <dbReference type="NCBI Taxonomy" id="860376"/>
    <lineage>
        <taxon>Eukaryota</taxon>
        <taxon>Metazoa</taxon>
        <taxon>Ecdysozoa</taxon>
        <taxon>Nematoda</taxon>
        <taxon>Chromadorea</taxon>
        <taxon>Rhabditida</taxon>
        <taxon>Rhabditina</taxon>
        <taxon>Rhabditomorpha</taxon>
        <taxon>Rhabditoidea</taxon>
        <taxon>Rhabditidae</taxon>
        <taxon>Peloderinae</taxon>
        <taxon>Caenorhabditis</taxon>
    </lineage>
</organism>
<dbReference type="Proteomes" id="UP001152747">
    <property type="component" value="Unassembled WGS sequence"/>
</dbReference>
<evidence type="ECO:0000313" key="2">
    <source>
        <dbReference type="Proteomes" id="UP001152747"/>
    </source>
</evidence>
<accession>A0A9P1IE29</accession>
<reference evidence="1" key="1">
    <citation type="submission" date="2022-11" db="EMBL/GenBank/DDBJ databases">
        <authorList>
            <person name="Kikuchi T."/>
        </authorList>
    </citation>
    <scope>NUCLEOTIDE SEQUENCE</scope>
    <source>
        <strain evidence="1">PS1010</strain>
    </source>
</reference>
<evidence type="ECO:0000313" key="1">
    <source>
        <dbReference type="EMBL" id="CAI5443416.1"/>
    </source>
</evidence>
<dbReference type="OrthoDB" id="514167at2759"/>
<sequence>MSRRKLRVVEYDRDFINYEDNNEIRRFIATIEEIYRLARKPENWPAGFLDEKSEKVWRKELNLYFEEIGANSHSNSTKIDFVLNLAIEKLYENSDEARNFGFAEMKRRSEELMEKQRDSQNPLNRIDCLNSSL</sequence>
<comment type="caution">
    <text evidence="1">The sequence shown here is derived from an EMBL/GenBank/DDBJ whole genome shotgun (WGS) entry which is preliminary data.</text>
</comment>
<proteinExistence type="predicted"/>
<dbReference type="InterPro" id="IPR019265">
    <property type="entry name" value="RTRAF"/>
</dbReference>
<dbReference type="EMBL" id="CANHGI010000002">
    <property type="protein sequence ID" value="CAI5443416.1"/>
    <property type="molecule type" value="Genomic_DNA"/>
</dbReference>
<protein>
    <submittedName>
        <fullName evidence="1">Uncharacterized protein</fullName>
    </submittedName>
</protein>
<keyword evidence="2" id="KW-1185">Reference proteome</keyword>